<dbReference type="Proteomes" id="UP001163203">
    <property type="component" value="Chromosome"/>
</dbReference>
<dbReference type="Pfam" id="PF24716">
    <property type="entry name" value="WapI"/>
    <property type="match status" value="1"/>
</dbReference>
<evidence type="ECO:0000313" key="2">
    <source>
        <dbReference type="Proteomes" id="UP001163203"/>
    </source>
</evidence>
<keyword evidence="2" id="KW-1185">Reference proteome</keyword>
<reference evidence="1" key="1">
    <citation type="submission" date="2022-11" db="EMBL/GenBank/DDBJ databases">
        <authorList>
            <person name="Mo P."/>
        </authorList>
    </citation>
    <scope>NUCLEOTIDE SEQUENCE</scope>
    <source>
        <strain evidence="1">HUAS 11-8</strain>
    </source>
</reference>
<evidence type="ECO:0000313" key="1">
    <source>
        <dbReference type="EMBL" id="WAL66480.1"/>
    </source>
</evidence>
<proteinExistence type="predicted"/>
<name>A0ABY7B2E4_9PSEU</name>
<organism evidence="1 2">
    <name type="scientific">Amycolatopsis cynarae</name>
    <dbReference type="NCBI Taxonomy" id="2995223"/>
    <lineage>
        <taxon>Bacteria</taxon>
        <taxon>Bacillati</taxon>
        <taxon>Actinomycetota</taxon>
        <taxon>Actinomycetes</taxon>
        <taxon>Pseudonocardiales</taxon>
        <taxon>Pseudonocardiaceae</taxon>
        <taxon>Amycolatopsis</taxon>
    </lineage>
</organism>
<accession>A0ABY7B2E4</accession>
<sequence length="155" mass="16556">MSDGGRLGNPASVVIGSASGDRVAIEVLGRLHSGATDFWDGNWLLSPIEVAAGGFTGKIPASLRADELLSFREELEKAYEGFGGVARLDSMEEWLSLTVRVKRSGHVEIDGVAKDRISSGNRLSFHIADLDQTDLPALIDALAAIEAEFPVLGHR</sequence>
<dbReference type="EMBL" id="CP113836">
    <property type="protein sequence ID" value="WAL66480.1"/>
    <property type="molecule type" value="Genomic_DNA"/>
</dbReference>
<dbReference type="InterPro" id="IPR056510">
    <property type="entry name" value="WapI"/>
</dbReference>
<protein>
    <submittedName>
        <fullName evidence="1">Uncharacterized protein</fullName>
    </submittedName>
</protein>
<dbReference type="RefSeq" id="WP_268756616.1">
    <property type="nucleotide sequence ID" value="NZ_CP113836.1"/>
</dbReference>
<gene>
    <name evidence="1" type="ORF">ORV05_01255</name>
</gene>